<dbReference type="STRING" id="573024.SAMN05216208_1668"/>
<gene>
    <name evidence="2" type="ORF">SAMN05421666_0467</name>
</gene>
<name>A0A1N7ERA5_9RHOB</name>
<feature type="chain" id="PRO_5009941471" description="MetA-pathway of phenol degradation" evidence="1">
    <location>
        <begin position="26"/>
        <end position="388"/>
    </location>
</feature>
<sequence>MTRITTAALLCAALMAVQATKPALAQTHMMTIKESSGHGMATADKPHSGPHGGMMKPGHGAMHGPARMMGNHLMPAGKVMLGYSFGAMSMSGNRIGTTEVSDAFVATQVPNVFFGAPGQPPTLRIVPQEMTMQMHMFGLMYAPTDRLTLMAMLPWVEKSMTSTTYAGAAGTTVLGRSKMRSEGLGDIRVGGTFGLMRDHRSQLLFGMTMSLPTGSITETGTMLSPMGMQMTRRMAYPMQLGSGTYDLMPTLSYRSGKGRFNYGAQLRGTVRLGSNDEGYSLGDEVAVAAWASYKPAPLYSVWGKIEAARLGRIDGRDALIAGPMQGANPAFQGGDTVTLTAGIDFTLQDGPLKGHRIGLDIGAPIYQDLNGPRLGTDWVLGASWRKMF</sequence>
<dbReference type="OrthoDB" id="5450709at2"/>
<dbReference type="RefSeq" id="WP_076530642.1">
    <property type="nucleotide sequence ID" value="NZ_FOAC01000001.1"/>
</dbReference>
<keyword evidence="1" id="KW-0732">Signal</keyword>
<dbReference type="AlphaFoldDB" id="A0A1N7ERA5"/>
<evidence type="ECO:0000313" key="3">
    <source>
        <dbReference type="Proteomes" id="UP000186019"/>
    </source>
</evidence>
<accession>A0A1N7ERA5</accession>
<evidence type="ECO:0000313" key="2">
    <source>
        <dbReference type="EMBL" id="SIR90607.1"/>
    </source>
</evidence>
<protein>
    <recommendedName>
        <fullName evidence="4">MetA-pathway of phenol degradation</fullName>
    </recommendedName>
</protein>
<dbReference type="EMBL" id="FTNV01000001">
    <property type="protein sequence ID" value="SIR90607.1"/>
    <property type="molecule type" value="Genomic_DNA"/>
</dbReference>
<organism evidence="2 3">
    <name type="scientific">Roseovarius nanhaiticus</name>
    <dbReference type="NCBI Taxonomy" id="573024"/>
    <lineage>
        <taxon>Bacteria</taxon>
        <taxon>Pseudomonadati</taxon>
        <taxon>Pseudomonadota</taxon>
        <taxon>Alphaproteobacteria</taxon>
        <taxon>Rhodobacterales</taxon>
        <taxon>Roseobacteraceae</taxon>
        <taxon>Roseovarius</taxon>
    </lineage>
</organism>
<dbReference type="Proteomes" id="UP000186019">
    <property type="component" value="Unassembled WGS sequence"/>
</dbReference>
<proteinExistence type="predicted"/>
<evidence type="ECO:0000256" key="1">
    <source>
        <dbReference type="SAM" id="SignalP"/>
    </source>
</evidence>
<keyword evidence="3" id="KW-1185">Reference proteome</keyword>
<evidence type="ECO:0008006" key="4">
    <source>
        <dbReference type="Google" id="ProtNLM"/>
    </source>
</evidence>
<feature type="signal peptide" evidence="1">
    <location>
        <begin position="1"/>
        <end position="25"/>
    </location>
</feature>
<reference evidence="2 3" key="1">
    <citation type="submission" date="2017-01" db="EMBL/GenBank/DDBJ databases">
        <authorList>
            <person name="Mah S.A."/>
            <person name="Swanson W.J."/>
            <person name="Moy G.W."/>
            <person name="Vacquier V.D."/>
        </authorList>
    </citation>
    <scope>NUCLEOTIDE SEQUENCE [LARGE SCALE GENOMIC DNA]</scope>
    <source>
        <strain evidence="2 3">DSM 29590</strain>
    </source>
</reference>